<feature type="compositionally biased region" description="Basic and acidic residues" evidence="2">
    <location>
        <begin position="148"/>
        <end position="160"/>
    </location>
</feature>
<dbReference type="EMBL" id="SPOI01000244">
    <property type="protein sequence ID" value="TIB31024.1"/>
    <property type="molecule type" value="Genomic_DNA"/>
</dbReference>
<feature type="compositionally biased region" description="Polar residues" evidence="2">
    <location>
        <begin position="267"/>
        <end position="294"/>
    </location>
</feature>
<organism evidence="4 5">
    <name type="scientific">Wallemia ichthyophaga</name>
    <dbReference type="NCBI Taxonomy" id="245174"/>
    <lineage>
        <taxon>Eukaryota</taxon>
        <taxon>Fungi</taxon>
        <taxon>Dikarya</taxon>
        <taxon>Basidiomycota</taxon>
        <taxon>Wallemiomycotina</taxon>
        <taxon>Wallemiomycetes</taxon>
        <taxon>Wallemiales</taxon>
        <taxon>Wallemiaceae</taxon>
        <taxon>Wallemia</taxon>
    </lineage>
</organism>
<evidence type="ECO:0000259" key="3">
    <source>
        <dbReference type="SMART" id="SM00787"/>
    </source>
</evidence>
<feature type="compositionally biased region" description="Basic and acidic residues" evidence="2">
    <location>
        <begin position="184"/>
        <end position="221"/>
    </location>
</feature>
<reference evidence="4 5" key="1">
    <citation type="submission" date="2019-03" db="EMBL/GenBank/DDBJ databases">
        <title>Sequencing 23 genomes of Wallemia ichthyophaga.</title>
        <authorList>
            <person name="Gostincar C."/>
        </authorList>
    </citation>
    <scope>NUCLEOTIDE SEQUENCE [LARGE SCALE GENOMIC DNA]</scope>
    <source>
        <strain evidence="4 5">EXF-6200</strain>
    </source>
</reference>
<feature type="region of interest" description="Disordered" evidence="2">
    <location>
        <begin position="1"/>
        <end position="324"/>
    </location>
</feature>
<dbReference type="SMART" id="SM00787">
    <property type="entry name" value="Spc7"/>
    <property type="match status" value="1"/>
</dbReference>
<feature type="non-terminal residue" evidence="4">
    <location>
        <position position="1"/>
    </location>
</feature>
<dbReference type="Pfam" id="PF18210">
    <property type="entry name" value="Knl1_RWD_C"/>
    <property type="match status" value="1"/>
</dbReference>
<feature type="compositionally biased region" description="Low complexity" evidence="2">
    <location>
        <begin position="11"/>
        <end position="21"/>
    </location>
</feature>
<dbReference type="GO" id="GO:0007094">
    <property type="term" value="P:mitotic spindle assembly checkpoint signaling"/>
    <property type="evidence" value="ECO:0007669"/>
    <property type="project" value="TreeGrafter"/>
</dbReference>
<sequence>PAPAPAPAPSPKKASISISSPDAESKGGKRSSFAAPTQSSLMKKETKSVRHSLGGALGGAGTSSPLRSALKNAAKSPNKKRASFAGEVRQDDGEEEKKEQDNDLEWERNYEHKQQQEHQINTEKLMSPLVQRLQLASPLRPSPLKLDVAAEKGDEKEKLTHKPRRRSSLALSTQALEATPDTLATEKEQEEQSKNDREREYEREAEEERVKEEQRRREAEQGRNTTTESDAMDMDKTAPEQEQSGTPTRRRSLHAQQMTPSKLRRSISASNAGSPMSTPKRQSLRLASSVTTPQKEAFANTHEPSPQPEAAPSPPPAPPIRNEFAAGPETERMIEGLMQEEEQEDNGESSVEAPVQISLNDFLELTDMKFLDGISTIKRRSTVGPGGLSGENAPMHEPSSLEYLRAHAVTGPKLEMMYWCCHELKRYISEGIEALNSYEREVDNENPPVIVDYLLASEDMRVRIEAQLKIVKNNSRLNAKRVWYGWRKELVSGHAESLNESFNGLEKDARVLQETRGALGENLPQLHALKDKLETELRRERDIVRDIASCDKEEVEGLREAIAEQAQPLELYKAEIASNNEELARLRARLEAKQETLAQNTHTIDSNRKEWDMVRCLTKAEAMKRKREYESLQILHSWQIVHLSQSTQKFNYANELALSISQQGVEMDLLPPKKGELRPLLEYLLDCLRGQLTEEGISQDTQLSYTLQRISTIWINVKHVHAQFKRLAQVYKLSFNVSIEGDLVVTLAIVFRSQMRKLNFEIVVGSDMLVDFDRALKKAKVKTEVVAGDGVDTESITHELLKQFGGNDGILEAFEAITI</sequence>
<proteinExistence type="predicted"/>
<dbReference type="Proteomes" id="UP000310689">
    <property type="component" value="Unassembled WGS sequence"/>
</dbReference>
<dbReference type="GO" id="GO:0034501">
    <property type="term" value="P:protein localization to kinetochore"/>
    <property type="evidence" value="ECO:0007669"/>
    <property type="project" value="TreeGrafter"/>
</dbReference>
<evidence type="ECO:0000313" key="4">
    <source>
        <dbReference type="EMBL" id="TIB31024.1"/>
    </source>
</evidence>
<dbReference type="Pfam" id="PF08317">
    <property type="entry name" value="Spc7"/>
    <property type="match status" value="1"/>
</dbReference>
<dbReference type="PANTHER" id="PTHR28260:SF1">
    <property type="entry name" value="SPINDLE POLE BODY COMPONENT SPC105"/>
    <property type="match status" value="1"/>
</dbReference>
<evidence type="ECO:0000313" key="5">
    <source>
        <dbReference type="Proteomes" id="UP000310689"/>
    </source>
</evidence>
<dbReference type="GO" id="GO:0000776">
    <property type="term" value="C:kinetochore"/>
    <property type="evidence" value="ECO:0007669"/>
    <property type="project" value="TreeGrafter"/>
</dbReference>
<keyword evidence="1" id="KW-0175">Coiled coil</keyword>
<dbReference type="PANTHER" id="PTHR28260">
    <property type="entry name" value="SPINDLE POLE BODY COMPONENT SPC105"/>
    <property type="match status" value="1"/>
</dbReference>
<evidence type="ECO:0000256" key="1">
    <source>
        <dbReference type="SAM" id="Coils"/>
    </source>
</evidence>
<dbReference type="InterPro" id="IPR033338">
    <property type="entry name" value="Spc105/Spc7"/>
</dbReference>
<name>A0A4V4M3V5_WALIC</name>
<protein>
    <recommendedName>
        <fullName evidence="3">Spc7 kinetochore protein domain-containing protein</fullName>
    </recommendedName>
</protein>
<feature type="compositionally biased region" description="Basic and acidic residues" evidence="2">
    <location>
        <begin position="88"/>
        <end position="116"/>
    </location>
</feature>
<accession>A0A4V4M3V5</accession>
<feature type="coiled-coil region" evidence="1">
    <location>
        <begin position="569"/>
        <end position="603"/>
    </location>
</feature>
<gene>
    <name evidence="4" type="ORF">E3P86_03408</name>
</gene>
<dbReference type="InterPro" id="IPR040850">
    <property type="entry name" value="Knl1_RWD_C"/>
</dbReference>
<evidence type="ECO:0000256" key="2">
    <source>
        <dbReference type="SAM" id="MobiDB-lite"/>
    </source>
</evidence>
<feature type="compositionally biased region" description="Pro residues" evidence="2">
    <location>
        <begin position="305"/>
        <end position="319"/>
    </location>
</feature>
<dbReference type="AlphaFoldDB" id="A0A4V4M3V5"/>
<dbReference type="GO" id="GO:1990758">
    <property type="term" value="P:mitotic sister chromatid biorientation"/>
    <property type="evidence" value="ECO:0007669"/>
    <property type="project" value="TreeGrafter"/>
</dbReference>
<comment type="caution">
    <text evidence="4">The sequence shown here is derived from an EMBL/GenBank/DDBJ whole genome shotgun (WGS) entry which is preliminary data.</text>
</comment>
<feature type="domain" description="Spc7 kinetochore protein" evidence="3">
    <location>
        <begin position="343"/>
        <end position="661"/>
    </location>
</feature>
<feature type="compositionally biased region" description="Pro residues" evidence="2">
    <location>
        <begin position="1"/>
        <end position="10"/>
    </location>
</feature>
<dbReference type="InterPro" id="IPR013253">
    <property type="entry name" value="Spc7_domain"/>
</dbReference>